<organism evidence="7 8">
    <name type="scientific">Tenacibaculum aiptasiae</name>
    <dbReference type="NCBI Taxonomy" id="426481"/>
    <lineage>
        <taxon>Bacteria</taxon>
        <taxon>Pseudomonadati</taxon>
        <taxon>Bacteroidota</taxon>
        <taxon>Flavobacteriia</taxon>
        <taxon>Flavobacteriales</taxon>
        <taxon>Flavobacteriaceae</taxon>
        <taxon>Tenacibaculum</taxon>
    </lineage>
</organism>
<dbReference type="Pfam" id="PF08281">
    <property type="entry name" value="Sigma70_r4_2"/>
    <property type="match status" value="1"/>
</dbReference>
<dbReference type="Proteomes" id="UP000467305">
    <property type="component" value="Unassembled WGS sequence"/>
</dbReference>
<dbReference type="Pfam" id="PF04542">
    <property type="entry name" value="Sigma70_r2"/>
    <property type="match status" value="1"/>
</dbReference>
<dbReference type="PANTHER" id="PTHR43133:SF46">
    <property type="entry name" value="RNA POLYMERASE SIGMA-70 FACTOR ECF SUBFAMILY"/>
    <property type="match status" value="1"/>
</dbReference>
<dbReference type="GO" id="GO:0003677">
    <property type="term" value="F:DNA binding"/>
    <property type="evidence" value="ECO:0007669"/>
    <property type="project" value="InterPro"/>
</dbReference>
<name>A0A7J5AEA0_9FLAO</name>
<dbReference type="InterPro" id="IPR039425">
    <property type="entry name" value="RNA_pol_sigma-70-like"/>
</dbReference>
<dbReference type="CDD" id="cd06171">
    <property type="entry name" value="Sigma70_r4"/>
    <property type="match status" value="1"/>
</dbReference>
<comment type="caution">
    <text evidence="7">The sequence shown here is derived from an EMBL/GenBank/DDBJ whole genome shotgun (WGS) entry which is preliminary data.</text>
</comment>
<proteinExistence type="inferred from homology"/>
<dbReference type="Gene3D" id="1.10.10.10">
    <property type="entry name" value="Winged helix-like DNA-binding domain superfamily/Winged helix DNA-binding domain"/>
    <property type="match status" value="1"/>
</dbReference>
<dbReference type="InterPro" id="IPR013324">
    <property type="entry name" value="RNA_pol_sigma_r3/r4-like"/>
</dbReference>
<dbReference type="NCBIfam" id="TIGR02937">
    <property type="entry name" value="sigma70-ECF"/>
    <property type="match status" value="1"/>
</dbReference>
<evidence type="ECO:0000256" key="2">
    <source>
        <dbReference type="ARBA" id="ARBA00023015"/>
    </source>
</evidence>
<keyword evidence="4" id="KW-0804">Transcription</keyword>
<dbReference type="OrthoDB" id="659855at2"/>
<dbReference type="InterPro" id="IPR013325">
    <property type="entry name" value="RNA_pol_sigma_r2"/>
</dbReference>
<dbReference type="InterPro" id="IPR013249">
    <property type="entry name" value="RNA_pol_sigma70_r4_t2"/>
</dbReference>
<dbReference type="InterPro" id="IPR014284">
    <property type="entry name" value="RNA_pol_sigma-70_dom"/>
</dbReference>
<dbReference type="InterPro" id="IPR036388">
    <property type="entry name" value="WH-like_DNA-bd_sf"/>
</dbReference>
<evidence type="ECO:0000256" key="4">
    <source>
        <dbReference type="ARBA" id="ARBA00023163"/>
    </source>
</evidence>
<dbReference type="InterPro" id="IPR007627">
    <property type="entry name" value="RNA_pol_sigma70_r2"/>
</dbReference>
<evidence type="ECO:0000259" key="6">
    <source>
        <dbReference type="Pfam" id="PF08281"/>
    </source>
</evidence>
<protein>
    <submittedName>
        <fullName evidence="7">RNA polymerase sigma-70 factor</fullName>
    </submittedName>
</protein>
<keyword evidence="3" id="KW-0731">Sigma factor</keyword>
<evidence type="ECO:0000313" key="8">
    <source>
        <dbReference type="Proteomes" id="UP000467305"/>
    </source>
</evidence>
<dbReference type="PANTHER" id="PTHR43133">
    <property type="entry name" value="RNA POLYMERASE ECF-TYPE SIGMA FACTO"/>
    <property type="match status" value="1"/>
</dbReference>
<feature type="domain" description="RNA polymerase sigma-70 region 2" evidence="5">
    <location>
        <begin position="16"/>
        <end position="80"/>
    </location>
</feature>
<dbReference type="GO" id="GO:0016987">
    <property type="term" value="F:sigma factor activity"/>
    <property type="evidence" value="ECO:0007669"/>
    <property type="project" value="UniProtKB-KW"/>
</dbReference>
<gene>
    <name evidence="7" type="ORF">F7018_11325</name>
</gene>
<dbReference type="NCBIfam" id="TIGR02985">
    <property type="entry name" value="Sig70_bacteroi1"/>
    <property type="match status" value="1"/>
</dbReference>
<feature type="domain" description="RNA polymerase sigma factor 70 region 4 type 2" evidence="6">
    <location>
        <begin position="110"/>
        <end position="162"/>
    </location>
</feature>
<dbReference type="SUPFAM" id="SSF88946">
    <property type="entry name" value="Sigma2 domain of RNA polymerase sigma factors"/>
    <property type="match status" value="1"/>
</dbReference>
<reference evidence="7 8" key="1">
    <citation type="submission" date="2019-09" db="EMBL/GenBank/DDBJ databases">
        <authorList>
            <person name="Cao W.R."/>
        </authorList>
    </citation>
    <scope>NUCLEOTIDE SEQUENCE [LARGE SCALE GENOMIC DNA]</scope>
    <source>
        <strain evidence="8">a4</strain>
    </source>
</reference>
<evidence type="ECO:0000256" key="3">
    <source>
        <dbReference type="ARBA" id="ARBA00023082"/>
    </source>
</evidence>
<keyword evidence="2" id="KW-0805">Transcription regulation</keyword>
<evidence type="ECO:0000259" key="5">
    <source>
        <dbReference type="Pfam" id="PF04542"/>
    </source>
</evidence>
<keyword evidence="8" id="KW-1185">Reference proteome</keyword>
<dbReference type="InterPro" id="IPR014327">
    <property type="entry name" value="RNA_pol_sigma70_bacteroid"/>
</dbReference>
<evidence type="ECO:0000256" key="1">
    <source>
        <dbReference type="ARBA" id="ARBA00010641"/>
    </source>
</evidence>
<dbReference type="AlphaFoldDB" id="A0A7J5AEA0"/>
<dbReference type="SUPFAM" id="SSF88659">
    <property type="entry name" value="Sigma3 and sigma4 domains of RNA polymerase sigma factors"/>
    <property type="match status" value="1"/>
</dbReference>
<dbReference type="Gene3D" id="1.10.1740.10">
    <property type="match status" value="1"/>
</dbReference>
<comment type="similarity">
    <text evidence="1">Belongs to the sigma-70 factor family. ECF subfamily.</text>
</comment>
<dbReference type="GO" id="GO:0006352">
    <property type="term" value="P:DNA-templated transcription initiation"/>
    <property type="evidence" value="ECO:0007669"/>
    <property type="project" value="InterPro"/>
</dbReference>
<evidence type="ECO:0000313" key="7">
    <source>
        <dbReference type="EMBL" id="KAB1155894.1"/>
    </source>
</evidence>
<accession>A0A7J5AEA0</accession>
<dbReference type="EMBL" id="WAAU01000021">
    <property type="protein sequence ID" value="KAB1155894.1"/>
    <property type="molecule type" value="Genomic_DNA"/>
</dbReference>
<sequence length="169" mass="19623">MKDVNSVCAPVTYKKLYDSYADGLYGFMIYKCGDSAKAQDFVQEAFVKLWTNCSKVIFEKAKSYLFTVANNLFLDDYAHQKVVLAHKKLDVKSTTNETPEYLLEEQEFLKKLQKAISDLPDKQREVFLMNRIDKKKYREIAEELEISVKAVEKRMTLALKTLRTQIKGI</sequence>
<dbReference type="RefSeq" id="WP_150900183.1">
    <property type="nucleotide sequence ID" value="NZ_CBDCSN010000002.1"/>
</dbReference>